<name>A0A481Z2V6_9VIRU</name>
<dbReference type="Gene3D" id="3.90.1720.10">
    <property type="entry name" value="endopeptidase domain like (from Nostoc punctiforme)"/>
    <property type="match status" value="1"/>
</dbReference>
<reference evidence="1" key="1">
    <citation type="journal article" date="2019" name="MBio">
        <title>Virus Genomes from Deep Sea Sediments Expand the Ocean Megavirome and Support Independent Origins of Viral Gigantism.</title>
        <authorList>
            <person name="Backstrom D."/>
            <person name="Yutin N."/>
            <person name="Jorgensen S.L."/>
            <person name="Dharamshi J."/>
            <person name="Homa F."/>
            <person name="Zaremba-Niedwiedzka K."/>
            <person name="Spang A."/>
            <person name="Wolf Y.I."/>
            <person name="Koonin E.V."/>
            <person name="Ettema T.J."/>
        </authorList>
    </citation>
    <scope>NUCLEOTIDE SEQUENCE</scope>
</reference>
<gene>
    <name evidence="1" type="ORF">LCPAC102_00470</name>
</gene>
<evidence type="ECO:0000313" key="1">
    <source>
        <dbReference type="EMBL" id="QBK90137.1"/>
    </source>
</evidence>
<protein>
    <recommendedName>
        <fullName evidence="2">Lecithin retinol acyltransferase</fullName>
    </recommendedName>
</protein>
<organism evidence="1">
    <name type="scientific">Pithovirus LCPAC102</name>
    <dbReference type="NCBI Taxonomy" id="2506587"/>
    <lineage>
        <taxon>Viruses</taxon>
        <taxon>Pithoviruses</taxon>
    </lineage>
</organism>
<sequence>MGLGHTKEGNPFRDCIFRGLKDSGLTFTTRRLPNQNDLALVLRRFVMPTDFSYAVRSMYNGYLYHVGILYEGYVYNYMPALDKLLNCEMKDSINIDSLRCFKKEGDTEIYYITNTGLIRSQIIARLIQFVHIKSKNSTISDFNRIYGTGLGEYYNLFINNCEHVANAILTGHNFSCQEELVDPDIQYYWPLLLDYKKEMPLFAQIWVNEYEQVRII</sequence>
<proteinExistence type="predicted"/>
<dbReference type="EMBL" id="MK500466">
    <property type="protein sequence ID" value="QBK90137.1"/>
    <property type="molecule type" value="Genomic_DNA"/>
</dbReference>
<evidence type="ECO:0008006" key="2">
    <source>
        <dbReference type="Google" id="ProtNLM"/>
    </source>
</evidence>
<accession>A0A481Z2V6</accession>